<gene>
    <name evidence="1" type="ORF">CVT25_004855</name>
</gene>
<evidence type="ECO:0000313" key="2">
    <source>
        <dbReference type="Proteomes" id="UP000283269"/>
    </source>
</evidence>
<dbReference type="Proteomes" id="UP000283269">
    <property type="component" value="Unassembled WGS sequence"/>
</dbReference>
<protein>
    <submittedName>
        <fullName evidence="1">Uncharacterized protein</fullName>
    </submittedName>
</protein>
<evidence type="ECO:0000313" key="1">
    <source>
        <dbReference type="EMBL" id="PPQ92007.1"/>
    </source>
</evidence>
<sequence>MISTTASNTQTNATVPLVLFILDRQPGLSKLYTQLTFIHSLLSTLDLTSQQTHTTEILIHGLEWLSVGTRSGRLLRLRPFVPASQNTGIRYRLSIPYQKLELVIKDPQSHASPDIGIRRPAHLTLHIPRHL</sequence>
<accession>A0A409XMR2</accession>
<dbReference type="InParanoid" id="A0A409XMR2"/>
<dbReference type="AlphaFoldDB" id="A0A409XMR2"/>
<comment type="caution">
    <text evidence="1">The sequence shown here is derived from an EMBL/GenBank/DDBJ whole genome shotgun (WGS) entry which is preliminary data.</text>
</comment>
<name>A0A409XMR2_PSICY</name>
<organism evidence="1 2">
    <name type="scientific">Psilocybe cyanescens</name>
    <dbReference type="NCBI Taxonomy" id="93625"/>
    <lineage>
        <taxon>Eukaryota</taxon>
        <taxon>Fungi</taxon>
        <taxon>Dikarya</taxon>
        <taxon>Basidiomycota</taxon>
        <taxon>Agaricomycotina</taxon>
        <taxon>Agaricomycetes</taxon>
        <taxon>Agaricomycetidae</taxon>
        <taxon>Agaricales</taxon>
        <taxon>Agaricineae</taxon>
        <taxon>Strophariaceae</taxon>
        <taxon>Psilocybe</taxon>
    </lineage>
</organism>
<dbReference type="EMBL" id="NHYD01001184">
    <property type="protein sequence ID" value="PPQ92007.1"/>
    <property type="molecule type" value="Genomic_DNA"/>
</dbReference>
<keyword evidence="2" id="KW-1185">Reference proteome</keyword>
<proteinExistence type="predicted"/>
<reference evidence="1 2" key="1">
    <citation type="journal article" date="2018" name="Evol. Lett.">
        <title>Horizontal gene cluster transfer increased hallucinogenic mushroom diversity.</title>
        <authorList>
            <person name="Reynolds H.T."/>
            <person name="Vijayakumar V."/>
            <person name="Gluck-Thaler E."/>
            <person name="Korotkin H.B."/>
            <person name="Matheny P.B."/>
            <person name="Slot J.C."/>
        </authorList>
    </citation>
    <scope>NUCLEOTIDE SEQUENCE [LARGE SCALE GENOMIC DNA]</scope>
    <source>
        <strain evidence="1 2">2631</strain>
    </source>
</reference>